<name>A0A6J4PDP6_9BURK</name>
<feature type="non-terminal residue" evidence="2">
    <location>
        <position position="114"/>
    </location>
</feature>
<dbReference type="EMBL" id="CADCUX010000326">
    <property type="protein sequence ID" value="CAA9412968.1"/>
    <property type="molecule type" value="Genomic_DNA"/>
</dbReference>
<feature type="region of interest" description="Disordered" evidence="1">
    <location>
        <begin position="1"/>
        <end position="114"/>
    </location>
</feature>
<evidence type="ECO:0000256" key="1">
    <source>
        <dbReference type="SAM" id="MobiDB-lite"/>
    </source>
</evidence>
<evidence type="ECO:0000313" key="2">
    <source>
        <dbReference type="EMBL" id="CAA9412968.1"/>
    </source>
</evidence>
<protein>
    <submittedName>
        <fullName evidence="2">Uncharacterized protein</fullName>
    </submittedName>
</protein>
<feature type="compositionally biased region" description="Basic residues" evidence="1">
    <location>
        <begin position="78"/>
        <end position="102"/>
    </location>
</feature>
<gene>
    <name evidence="2" type="ORF">AVDCRST_MAG51-1527</name>
</gene>
<organism evidence="2">
    <name type="scientific">uncultured Ramlibacter sp</name>
    <dbReference type="NCBI Taxonomy" id="260755"/>
    <lineage>
        <taxon>Bacteria</taxon>
        <taxon>Pseudomonadati</taxon>
        <taxon>Pseudomonadota</taxon>
        <taxon>Betaproteobacteria</taxon>
        <taxon>Burkholderiales</taxon>
        <taxon>Comamonadaceae</taxon>
        <taxon>Ramlibacter</taxon>
        <taxon>environmental samples</taxon>
    </lineage>
</organism>
<dbReference type="AlphaFoldDB" id="A0A6J4PDP6"/>
<reference evidence="2" key="1">
    <citation type="submission" date="2020-02" db="EMBL/GenBank/DDBJ databases">
        <authorList>
            <person name="Meier V. D."/>
        </authorList>
    </citation>
    <scope>NUCLEOTIDE SEQUENCE</scope>
    <source>
        <strain evidence="2">AVDCRST_MAG51</strain>
    </source>
</reference>
<sequence>EHHHLLQHRQPDRRSLRHHRAQRHRRLPRRWPTPGRAGSEPLGPGVQAGQPAPLGRDAPQCGQRTRGVQPLLPARPAAVHRWRRHRRRHAGAGRRHRHRKGRGAAPGPCRPRLL</sequence>
<accession>A0A6J4PDP6</accession>
<feature type="non-terminal residue" evidence="2">
    <location>
        <position position="1"/>
    </location>
</feature>
<feature type="compositionally biased region" description="Basic residues" evidence="1">
    <location>
        <begin position="15"/>
        <end position="29"/>
    </location>
</feature>
<proteinExistence type="predicted"/>